<dbReference type="Pfam" id="PF00239">
    <property type="entry name" value="Resolvase"/>
    <property type="match status" value="1"/>
</dbReference>
<dbReference type="GO" id="GO:0000150">
    <property type="term" value="F:DNA strand exchange activity"/>
    <property type="evidence" value="ECO:0007669"/>
    <property type="project" value="InterPro"/>
</dbReference>
<feature type="domain" description="Resolvase/invertase-type recombinase catalytic" evidence="4">
    <location>
        <begin position="3"/>
        <end position="134"/>
    </location>
</feature>
<accession>A0A9X1MJR1</accession>
<sequence length="200" mass="21076">MGKTFGYARVSAVDEDPDRQLAALGAAGCAEIFRDDATGPVEPRPALEQALAVLKAGDTLVVWSLDRPARSMRHALDLAATLKERGVHLRVLASGIDTSASGDAYAVFSALSSLERDVIRERTAAKLAAARAMGRTGGRPSLLTDDQVAKARELYARGEMTVAEIGQSLGVSRATVYRALEYEGGSAVPPRRPARGADVG</sequence>
<reference evidence="5" key="1">
    <citation type="submission" date="2021-10" db="EMBL/GenBank/DDBJ databases">
        <title>Novel species in genus Arthrobacter.</title>
        <authorList>
            <person name="Liu Y."/>
        </authorList>
    </citation>
    <scope>NUCLEOTIDE SEQUENCE</scope>
    <source>
        <strain evidence="5">Zg-Y453</strain>
    </source>
</reference>
<dbReference type="SMART" id="SM00857">
    <property type="entry name" value="Resolvase"/>
    <property type="match status" value="1"/>
</dbReference>
<dbReference type="Pfam" id="PF02796">
    <property type="entry name" value="HTH_7"/>
    <property type="match status" value="1"/>
</dbReference>
<evidence type="ECO:0000313" key="5">
    <source>
        <dbReference type="EMBL" id="MCC3299809.1"/>
    </source>
</evidence>
<evidence type="ECO:0000313" key="6">
    <source>
        <dbReference type="Proteomes" id="UP001139158"/>
    </source>
</evidence>
<evidence type="ECO:0000259" key="4">
    <source>
        <dbReference type="PROSITE" id="PS51736"/>
    </source>
</evidence>
<dbReference type="AlphaFoldDB" id="A0A9X1MJR1"/>
<dbReference type="InterPro" id="IPR006119">
    <property type="entry name" value="Resolv_N"/>
</dbReference>
<comment type="caution">
    <text evidence="5">The sequence shown here is derived from an EMBL/GenBank/DDBJ whole genome shotgun (WGS) entry which is preliminary data.</text>
</comment>
<keyword evidence="6" id="KW-1185">Reference proteome</keyword>
<evidence type="ECO:0000256" key="2">
    <source>
        <dbReference type="ARBA" id="ARBA00023125"/>
    </source>
</evidence>
<comment type="similarity">
    <text evidence="1">Belongs to the site-specific recombinase resolvase family.</text>
</comment>
<dbReference type="RefSeq" id="WP_227897831.1">
    <property type="nucleotide sequence ID" value="NZ_CP099467.1"/>
</dbReference>
<dbReference type="Gene3D" id="3.40.50.1390">
    <property type="entry name" value="Resolvase, N-terminal catalytic domain"/>
    <property type="match status" value="1"/>
</dbReference>
<dbReference type="InterPro" id="IPR006120">
    <property type="entry name" value="Resolvase_HTH_dom"/>
</dbReference>
<evidence type="ECO:0000256" key="1">
    <source>
        <dbReference type="ARBA" id="ARBA00009913"/>
    </source>
</evidence>
<dbReference type="InterPro" id="IPR036162">
    <property type="entry name" value="Resolvase-like_N_sf"/>
</dbReference>
<dbReference type="PROSITE" id="PS51736">
    <property type="entry name" value="RECOMBINASES_3"/>
    <property type="match status" value="1"/>
</dbReference>
<dbReference type="Gene3D" id="1.10.10.60">
    <property type="entry name" value="Homeodomain-like"/>
    <property type="match status" value="1"/>
</dbReference>
<protein>
    <submittedName>
        <fullName evidence="5">Recombinase family protein</fullName>
    </submittedName>
</protein>
<dbReference type="InterPro" id="IPR050639">
    <property type="entry name" value="SSR_resolvase"/>
</dbReference>
<dbReference type="SUPFAM" id="SSF53041">
    <property type="entry name" value="Resolvase-like"/>
    <property type="match status" value="1"/>
</dbReference>
<dbReference type="InterPro" id="IPR009057">
    <property type="entry name" value="Homeodomain-like_sf"/>
</dbReference>
<gene>
    <name evidence="5" type="ORF">LJ757_18785</name>
</gene>
<dbReference type="SUPFAM" id="SSF46689">
    <property type="entry name" value="Homeodomain-like"/>
    <property type="match status" value="1"/>
</dbReference>
<dbReference type="CDD" id="cd00569">
    <property type="entry name" value="HTH_Hin_like"/>
    <property type="match status" value="1"/>
</dbReference>
<keyword evidence="3" id="KW-0233">DNA recombination</keyword>
<organism evidence="5 6">
    <name type="scientific">Arthrobacter caoxuetaonis</name>
    <dbReference type="NCBI Taxonomy" id="2886935"/>
    <lineage>
        <taxon>Bacteria</taxon>
        <taxon>Bacillati</taxon>
        <taxon>Actinomycetota</taxon>
        <taxon>Actinomycetes</taxon>
        <taxon>Micrococcales</taxon>
        <taxon>Micrococcaceae</taxon>
        <taxon>Arthrobacter</taxon>
    </lineage>
</organism>
<proteinExistence type="inferred from homology"/>
<name>A0A9X1MJR1_9MICC</name>
<keyword evidence="2" id="KW-0238">DNA-binding</keyword>
<dbReference type="Proteomes" id="UP001139158">
    <property type="component" value="Unassembled WGS sequence"/>
</dbReference>
<evidence type="ECO:0000256" key="3">
    <source>
        <dbReference type="ARBA" id="ARBA00023172"/>
    </source>
</evidence>
<dbReference type="EMBL" id="JAJFZV010000020">
    <property type="protein sequence ID" value="MCC3299809.1"/>
    <property type="molecule type" value="Genomic_DNA"/>
</dbReference>
<dbReference type="PANTHER" id="PTHR30461">
    <property type="entry name" value="DNA-INVERTASE FROM LAMBDOID PROPHAGE"/>
    <property type="match status" value="1"/>
</dbReference>
<dbReference type="GO" id="GO:0003677">
    <property type="term" value="F:DNA binding"/>
    <property type="evidence" value="ECO:0007669"/>
    <property type="project" value="UniProtKB-KW"/>
</dbReference>
<dbReference type="PANTHER" id="PTHR30461:SF2">
    <property type="entry name" value="SERINE RECOMBINASE PINE-RELATED"/>
    <property type="match status" value="1"/>
</dbReference>
<dbReference type="CDD" id="cd03768">
    <property type="entry name" value="SR_ResInv"/>
    <property type="match status" value="1"/>
</dbReference>